<dbReference type="AlphaFoldDB" id="A0A9W9AJE7"/>
<dbReference type="GO" id="GO:0016567">
    <property type="term" value="P:protein ubiquitination"/>
    <property type="evidence" value="ECO:0007669"/>
    <property type="project" value="TreeGrafter"/>
</dbReference>
<feature type="compositionally biased region" description="Basic and acidic residues" evidence="13">
    <location>
        <begin position="382"/>
        <end position="391"/>
    </location>
</feature>
<feature type="region of interest" description="Disordered" evidence="13">
    <location>
        <begin position="832"/>
        <end position="865"/>
    </location>
</feature>
<feature type="region of interest" description="Disordered" evidence="13">
    <location>
        <begin position="666"/>
        <end position="818"/>
    </location>
</feature>
<evidence type="ECO:0000256" key="8">
    <source>
        <dbReference type="ARBA" id="ARBA00022723"/>
    </source>
</evidence>
<feature type="compositionally biased region" description="Basic and acidic residues" evidence="13">
    <location>
        <begin position="45"/>
        <end position="75"/>
    </location>
</feature>
<dbReference type="InterPro" id="IPR013087">
    <property type="entry name" value="Znf_C2H2_type"/>
</dbReference>
<dbReference type="Pfam" id="PF13920">
    <property type="entry name" value="zf-C3HC4_3"/>
    <property type="match status" value="1"/>
</dbReference>
<feature type="compositionally biased region" description="Low complexity" evidence="13">
    <location>
        <begin position="1"/>
        <end position="19"/>
    </location>
</feature>
<evidence type="ECO:0000256" key="7">
    <source>
        <dbReference type="ARBA" id="ARBA00022679"/>
    </source>
</evidence>
<gene>
    <name evidence="15" type="ORF">C8J55DRAFT_38309</name>
</gene>
<feature type="domain" description="RING-type" evidence="14">
    <location>
        <begin position="96"/>
        <end position="136"/>
    </location>
</feature>
<name>A0A9W9AJE7_9AGAR</name>
<evidence type="ECO:0000256" key="9">
    <source>
        <dbReference type="ARBA" id="ARBA00022771"/>
    </source>
</evidence>
<dbReference type="EMBL" id="JANVFS010000012">
    <property type="protein sequence ID" value="KAJ4484217.1"/>
    <property type="molecule type" value="Genomic_DNA"/>
</dbReference>
<dbReference type="PANTHER" id="PTHR22938">
    <property type="entry name" value="ZINC FINGER PROTEIN 598"/>
    <property type="match status" value="1"/>
</dbReference>
<keyword evidence="8" id="KW-0479">Metal-binding</keyword>
<evidence type="ECO:0000256" key="11">
    <source>
        <dbReference type="ARBA" id="ARBA00035113"/>
    </source>
</evidence>
<organism evidence="15 16">
    <name type="scientific">Lentinula lateritia</name>
    <dbReference type="NCBI Taxonomy" id="40482"/>
    <lineage>
        <taxon>Eukaryota</taxon>
        <taxon>Fungi</taxon>
        <taxon>Dikarya</taxon>
        <taxon>Basidiomycota</taxon>
        <taxon>Agaricomycotina</taxon>
        <taxon>Agaricomycetes</taxon>
        <taxon>Agaricomycetidae</taxon>
        <taxon>Agaricales</taxon>
        <taxon>Marasmiineae</taxon>
        <taxon>Omphalotaceae</taxon>
        <taxon>Lentinula</taxon>
    </lineage>
</organism>
<dbReference type="GO" id="GO:0043022">
    <property type="term" value="F:ribosome binding"/>
    <property type="evidence" value="ECO:0007669"/>
    <property type="project" value="TreeGrafter"/>
</dbReference>
<keyword evidence="7" id="KW-0808">Transferase</keyword>
<dbReference type="GO" id="GO:0008270">
    <property type="term" value="F:zinc ion binding"/>
    <property type="evidence" value="ECO:0007669"/>
    <property type="project" value="UniProtKB-KW"/>
</dbReference>
<evidence type="ECO:0000256" key="2">
    <source>
        <dbReference type="ARBA" id="ARBA00004496"/>
    </source>
</evidence>
<dbReference type="GO" id="GO:0061630">
    <property type="term" value="F:ubiquitin protein ligase activity"/>
    <property type="evidence" value="ECO:0007669"/>
    <property type="project" value="UniProtKB-EC"/>
</dbReference>
<comment type="similarity">
    <text evidence="11">Belongs to the ZNF598/HEL2 family.</text>
</comment>
<feature type="compositionally biased region" description="Basic residues" evidence="13">
    <location>
        <begin position="841"/>
        <end position="853"/>
    </location>
</feature>
<evidence type="ECO:0000256" key="1">
    <source>
        <dbReference type="ARBA" id="ARBA00000900"/>
    </source>
</evidence>
<dbReference type="Pfam" id="PF23202">
    <property type="entry name" value="PAH_ZNF598"/>
    <property type="match status" value="1"/>
</dbReference>
<feature type="compositionally biased region" description="Polar residues" evidence="13">
    <location>
        <begin position="727"/>
        <end position="739"/>
    </location>
</feature>
<sequence length="865" mass="92563">MSSVVTSTNTQQTASSQPQSREHQHRGSRGGKSQGNKGRGRGGRGGREINNGRETKVIKNQDSGAKESREKTDLVEDTTRVVAAAADDVDSESDVCWICAEPVIYYSLSACNHRTCHVCALRLRALYKKDVCTFCKEPQQDVIFTTSADKPFAEYSDELSSSIDGSSPKFYDPKLRVAFETQEMMTESLILLRFNCPDNECDYIAKGWGDLKMHVRASHGRLMCDLCIRSKKVFAHEHVLYTYQQLRVHLPSMDYSGRQRPGKKSNATLNPPEGGIHPLCEFCRECFFSEDELYSHMRERHEECFVCKREGVRDNYFAAYPDLESHFSTAHYACTHPECLQRKFVVFGSALDLQAHMVDEHGASRKVVGIEFASGAGGGRDIGSRNNRDPPPRQQPPPLPPPAPSQNQSRRRQAFGGALTNEDATPTTSSPAPVNIGPGLGISRRSSPTANADREDTFVDPAVADRHSAFLTLLSNLASNPSSALTAVKAAARGYRAGESTARDLIGIVWNVLDASQNKGSGKSGTEGLEPTARVINSFVDLLEEDEDRDGIEEKDKKSLELLREWKGFEIEQRRQFPDLIASATASSSTGGYAAITSGRVLNAKHSTHTSSNRGGSSTRRVWDRVAQAANSSSGPRLPNAAGPSGSLVPGSLAAVNAKTVDKFPPLGGGGGVGSSKAPTGSRKTPWAGSGSTSSSTVNPSATSAFPGLSSSASSSSPAPLRPFSVPASSITSKTRTNGTPPPKLSTAAFPGLPTSENKREKVQVKGNVSLRNILGSTKEVPTSKWGASGGNGLNGTGALPAPGSGSATPVTTPGPNEVEELVEPTEVEVGERLSATGKKSQVHNKGKGKGKQKQMLFTLGSFPT</sequence>
<dbReference type="EC" id="2.3.2.27" evidence="4"/>
<comment type="subcellular location">
    <subcellularLocation>
        <location evidence="2">Cytoplasm</location>
    </subcellularLocation>
</comment>
<evidence type="ECO:0000256" key="10">
    <source>
        <dbReference type="ARBA" id="ARBA00022833"/>
    </source>
</evidence>
<comment type="catalytic activity">
    <reaction evidence="1">
        <text>S-ubiquitinyl-[E2 ubiquitin-conjugating enzyme]-L-cysteine + [acceptor protein]-L-lysine = [E2 ubiquitin-conjugating enzyme]-L-cysteine + N(6)-ubiquitinyl-[acceptor protein]-L-lysine.</text>
        <dbReference type="EC" id="2.3.2.27"/>
    </reaction>
</comment>
<keyword evidence="6" id="KW-0597">Phosphoprotein</keyword>
<dbReference type="InterPro" id="IPR056437">
    <property type="entry name" value="Znf-C2H2_ZNF598/HEL2"/>
</dbReference>
<feature type="compositionally biased region" description="Low complexity" evidence="13">
    <location>
        <begin position="688"/>
        <end position="725"/>
    </location>
</feature>
<evidence type="ECO:0000259" key="14">
    <source>
        <dbReference type="PROSITE" id="PS50089"/>
    </source>
</evidence>
<feature type="region of interest" description="Disordered" evidence="13">
    <location>
        <begin position="374"/>
        <end position="453"/>
    </location>
</feature>
<reference evidence="15" key="2">
    <citation type="journal article" date="2023" name="Proc. Natl. Acad. Sci. U.S.A.">
        <title>A global phylogenomic analysis of the shiitake genus Lentinula.</title>
        <authorList>
            <person name="Sierra-Patev S."/>
            <person name="Min B."/>
            <person name="Naranjo-Ortiz M."/>
            <person name="Looney B."/>
            <person name="Konkel Z."/>
            <person name="Slot J.C."/>
            <person name="Sakamoto Y."/>
            <person name="Steenwyk J.L."/>
            <person name="Rokas A."/>
            <person name="Carro J."/>
            <person name="Camarero S."/>
            <person name="Ferreira P."/>
            <person name="Molpeceres G."/>
            <person name="Ruiz-Duenas F.J."/>
            <person name="Serrano A."/>
            <person name="Henrissat B."/>
            <person name="Drula E."/>
            <person name="Hughes K.W."/>
            <person name="Mata J.L."/>
            <person name="Ishikawa N.K."/>
            <person name="Vargas-Isla R."/>
            <person name="Ushijima S."/>
            <person name="Smith C.A."/>
            <person name="Donoghue J."/>
            <person name="Ahrendt S."/>
            <person name="Andreopoulos W."/>
            <person name="He G."/>
            <person name="LaButti K."/>
            <person name="Lipzen A."/>
            <person name="Ng V."/>
            <person name="Riley R."/>
            <person name="Sandor L."/>
            <person name="Barry K."/>
            <person name="Martinez A.T."/>
            <person name="Xiao Y."/>
            <person name="Gibbons J.G."/>
            <person name="Terashima K."/>
            <person name="Grigoriev I.V."/>
            <person name="Hibbett D."/>
        </authorList>
    </citation>
    <scope>NUCLEOTIDE SEQUENCE</scope>
    <source>
        <strain evidence="15">Sp2 HRB7682 ss15</strain>
    </source>
</reference>
<dbReference type="Proteomes" id="UP001150238">
    <property type="component" value="Unassembled WGS sequence"/>
</dbReference>
<dbReference type="SUPFAM" id="SSF57850">
    <property type="entry name" value="RING/U-box"/>
    <property type="match status" value="1"/>
</dbReference>
<keyword evidence="9 12" id="KW-0863">Zinc-finger</keyword>
<feature type="compositionally biased region" description="Pro residues" evidence="13">
    <location>
        <begin position="392"/>
        <end position="404"/>
    </location>
</feature>
<dbReference type="InterPro" id="IPR041888">
    <property type="entry name" value="RING-HC_ZNF598/HEL2"/>
</dbReference>
<dbReference type="SMART" id="SM00355">
    <property type="entry name" value="ZnF_C2H2"/>
    <property type="match status" value="4"/>
</dbReference>
<feature type="region of interest" description="Disordered" evidence="13">
    <location>
        <begin position="1"/>
        <end position="75"/>
    </location>
</feature>
<evidence type="ECO:0000256" key="4">
    <source>
        <dbReference type="ARBA" id="ARBA00012483"/>
    </source>
</evidence>
<feature type="compositionally biased region" description="Polar residues" evidence="13">
    <location>
        <begin position="806"/>
        <end position="815"/>
    </location>
</feature>
<dbReference type="InterPro" id="IPR001841">
    <property type="entry name" value="Znf_RING"/>
</dbReference>
<keyword evidence="10" id="KW-0862">Zinc</keyword>
<evidence type="ECO:0000256" key="6">
    <source>
        <dbReference type="ARBA" id="ARBA00022553"/>
    </source>
</evidence>
<evidence type="ECO:0000256" key="12">
    <source>
        <dbReference type="PROSITE-ProRule" id="PRU00175"/>
    </source>
</evidence>
<comment type="caution">
    <text evidence="15">The sequence shown here is derived from an EMBL/GenBank/DDBJ whole genome shotgun (WGS) entry which is preliminary data.</text>
</comment>
<evidence type="ECO:0000313" key="16">
    <source>
        <dbReference type="Proteomes" id="UP001150238"/>
    </source>
</evidence>
<accession>A0A9W9AJE7</accession>
<dbReference type="InterPro" id="IPR057634">
    <property type="entry name" value="PAH_ZNF598/HEL2"/>
</dbReference>
<dbReference type="PANTHER" id="PTHR22938:SF0">
    <property type="entry name" value="E3 UBIQUITIN-PROTEIN LIGASE ZNF598"/>
    <property type="match status" value="1"/>
</dbReference>
<dbReference type="Pfam" id="PF23230">
    <property type="entry name" value="zf-C2H2_13"/>
    <property type="match status" value="1"/>
</dbReference>
<evidence type="ECO:0000256" key="5">
    <source>
        <dbReference type="ARBA" id="ARBA00022490"/>
    </source>
</evidence>
<comment type="pathway">
    <text evidence="3">Protein modification; protein ubiquitination.</text>
</comment>
<evidence type="ECO:0000256" key="3">
    <source>
        <dbReference type="ARBA" id="ARBA00004906"/>
    </source>
</evidence>
<evidence type="ECO:0000313" key="15">
    <source>
        <dbReference type="EMBL" id="KAJ4484217.1"/>
    </source>
</evidence>
<dbReference type="PROSITE" id="PS00028">
    <property type="entry name" value="ZINC_FINGER_C2H2_1"/>
    <property type="match status" value="1"/>
</dbReference>
<dbReference type="PROSITE" id="PS50089">
    <property type="entry name" value="ZF_RING_2"/>
    <property type="match status" value="1"/>
</dbReference>
<reference evidence="15" key="1">
    <citation type="submission" date="2022-08" db="EMBL/GenBank/DDBJ databases">
        <authorList>
            <consortium name="DOE Joint Genome Institute"/>
            <person name="Min B."/>
            <person name="Riley R."/>
            <person name="Sierra-Patev S."/>
            <person name="Naranjo-Ortiz M."/>
            <person name="Looney B."/>
            <person name="Konkel Z."/>
            <person name="Slot J.C."/>
            <person name="Sakamoto Y."/>
            <person name="Steenwyk J.L."/>
            <person name="Rokas A."/>
            <person name="Carro J."/>
            <person name="Camarero S."/>
            <person name="Ferreira P."/>
            <person name="Molpeceres G."/>
            <person name="Ruiz-Duenas F.J."/>
            <person name="Serrano A."/>
            <person name="Henrissat B."/>
            <person name="Drula E."/>
            <person name="Hughes K.W."/>
            <person name="Mata J.L."/>
            <person name="Ishikawa N.K."/>
            <person name="Vargas-Isla R."/>
            <person name="Ushijima S."/>
            <person name="Smith C.A."/>
            <person name="Ahrendt S."/>
            <person name="Andreopoulos W."/>
            <person name="He G."/>
            <person name="Labutti K."/>
            <person name="Lipzen A."/>
            <person name="Ng V."/>
            <person name="Sandor L."/>
            <person name="Barry K."/>
            <person name="Martinez A.T."/>
            <person name="Xiao Y."/>
            <person name="Gibbons J.G."/>
            <person name="Terashima K."/>
            <person name="Hibbett D.S."/>
            <person name="Grigoriev I.V."/>
        </authorList>
    </citation>
    <scope>NUCLEOTIDE SEQUENCE</scope>
    <source>
        <strain evidence="15">Sp2 HRB7682 ss15</strain>
    </source>
</reference>
<dbReference type="GO" id="GO:0072344">
    <property type="term" value="P:rescue of stalled ribosome"/>
    <property type="evidence" value="ECO:0007669"/>
    <property type="project" value="InterPro"/>
</dbReference>
<evidence type="ECO:0000256" key="13">
    <source>
        <dbReference type="SAM" id="MobiDB-lite"/>
    </source>
</evidence>
<dbReference type="GO" id="GO:0005737">
    <property type="term" value="C:cytoplasm"/>
    <property type="evidence" value="ECO:0007669"/>
    <property type="project" value="UniProtKB-SubCell"/>
</dbReference>
<keyword evidence="5" id="KW-0963">Cytoplasm</keyword>
<dbReference type="CDD" id="cd16615">
    <property type="entry name" value="RING-HC_ZNF598"/>
    <property type="match status" value="1"/>
</dbReference>
<protein>
    <recommendedName>
        <fullName evidence="4">RING-type E3 ubiquitin transferase</fullName>
        <ecNumber evidence="4">2.3.2.27</ecNumber>
    </recommendedName>
</protein>
<proteinExistence type="inferred from homology"/>
<dbReference type="InterPro" id="IPR044288">
    <property type="entry name" value="ZNF598/HEL2"/>
</dbReference>
<feature type="compositionally biased region" description="Polar residues" evidence="13">
    <location>
        <begin position="422"/>
        <end position="432"/>
    </location>
</feature>
<feature type="region of interest" description="Disordered" evidence="13">
    <location>
        <begin position="627"/>
        <end position="646"/>
    </location>
</feature>